<evidence type="ECO:0000313" key="4">
    <source>
        <dbReference type="Proteomes" id="UP000477651"/>
    </source>
</evidence>
<evidence type="ECO:0000313" key="3">
    <source>
        <dbReference type="EMBL" id="NEN76419.1"/>
    </source>
</evidence>
<dbReference type="RefSeq" id="WP_163764846.1">
    <property type="nucleotide sequence ID" value="NZ_JAAGYR010000018.1"/>
</dbReference>
<accession>A0A6L9Y7R5</accession>
<dbReference type="InterPro" id="IPR007844">
    <property type="entry name" value="AsmA"/>
</dbReference>
<gene>
    <name evidence="3" type="ORF">F9B74_08840</name>
</gene>
<dbReference type="InterPro" id="IPR052894">
    <property type="entry name" value="AsmA-related"/>
</dbReference>
<sequence>MKKWFKRIVIGCVVCLIAAFIGIAIFILNFDPSAYKDKLAKMVKEQYNRELVVNGKIELSLFPRIGLTVNDIALSEPNSPIIFTEVKTARMAVALWPLISNRFLVDHLDVNGFTTTISRDEQGNFNFEDLIRYSLFQQQETTTSKNTSLEERVANTDFKIDIAGLTLNDGQIIYKDEKFNSQTQLNNMTIRTGRITAGQAFDLSLTADVVGDKPQLKSQLEINGLMSLDPIAKRYAFNRLEANFKGQWDQLNLNQATVKGNVVIDVLADALTGTDIDVSVRGQGTDTSNIKQFTTNLVAPTLEYNIPRLSLVLNGFKLNSTLERKDSQGLSLELSAPTLNISPSQAGGDPLRGELTLSSNVQRANLAFSLEKITGTASELNVDNINLSGIYYIAPERSLAINLQSPGTISLLEQLIALPSIEGELSLREQAKGEQTIPLRGNVQTYIRDQKSQFFLTAQLPPGNVDIKGSIHNLFHPKVFFDVSGEKLDLKAFLEDIRLPLSGLASSSSDRQQIERAQTISDNRTEVVVPESAIPASRPTLTFKQELLSRLSGVGTFNFKQVFYDDITLEHLGATLNFNHHDIEVKSVRAKLFNGDLYANGEYALGKQTLKGDIKLSNLQLDTVFRDMNVSPIMNGTADANILFSSFGETEQVLREHLQAEIKLTATKGHFNGIDVDAILNHPDDYIDPWELSAPFVWVDGAQTPFDRMIFDGRLNNKQLQINQLEILSPVFTLSAKPDVANYHMDMQYLYLPSTLKTKKAFKVKKGKVVADVKSVSLPLLIFGQLSALNAKLQVDNLVK</sequence>
<keyword evidence="1" id="KW-1133">Transmembrane helix</keyword>
<keyword evidence="1" id="KW-0812">Transmembrane</keyword>
<keyword evidence="1" id="KW-0472">Membrane</keyword>
<protein>
    <submittedName>
        <fullName evidence="3">AsmA family protein</fullName>
    </submittedName>
</protein>
<dbReference type="AlphaFoldDB" id="A0A6L9Y7R5"/>
<dbReference type="Proteomes" id="UP000477651">
    <property type="component" value="Unassembled WGS sequence"/>
</dbReference>
<dbReference type="PANTHER" id="PTHR30441">
    <property type="entry name" value="DUF748 DOMAIN-CONTAINING PROTEIN"/>
    <property type="match status" value="1"/>
</dbReference>
<proteinExistence type="predicted"/>
<feature type="transmembrane region" description="Helical" evidence="1">
    <location>
        <begin position="7"/>
        <end position="28"/>
    </location>
</feature>
<name>A0A6L9Y7R5_9BURK</name>
<dbReference type="EMBL" id="JAAGYR010000018">
    <property type="protein sequence ID" value="NEN76419.1"/>
    <property type="molecule type" value="Genomic_DNA"/>
</dbReference>
<dbReference type="GO" id="GO:0005886">
    <property type="term" value="C:plasma membrane"/>
    <property type="evidence" value="ECO:0007669"/>
    <property type="project" value="TreeGrafter"/>
</dbReference>
<dbReference type="PANTHER" id="PTHR30441:SF4">
    <property type="entry name" value="PROTEIN ASMA"/>
    <property type="match status" value="1"/>
</dbReference>
<evidence type="ECO:0000259" key="2">
    <source>
        <dbReference type="Pfam" id="PF05170"/>
    </source>
</evidence>
<feature type="domain" description="AsmA" evidence="2">
    <location>
        <begin position="1"/>
        <end position="717"/>
    </location>
</feature>
<dbReference type="GO" id="GO:0090313">
    <property type="term" value="P:regulation of protein targeting to membrane"/>
    <property type="evidence" value="ECO:0007669"/>
    <property type="project" value="TreeGrafter"/>
</dbReference>
<evidence type="ECO:0000256" key="1">
    <source>
        <dbReference type="SAM" id="Phobius"/>
    </source>
</evidence>
<keyword evidence="4" id="KW-1185">Reference proteome</keyword>
<dbReference type="Pfam" id="PF05170">
    <property type="entry name" value="AsmA"/>
    <property type="match status" value="1"/>
</dbReference>
<comment type="caution">
    <text evidence="3">The sequence shown here is derived from an EMBL/GenBank/DDBJ whole genome shotgun (WGS) entry which is preliminary data.</text>
</comment>
<organism evidence="3 4">
    <name type="scientific">Pelistega ratti</name>
    <dbReference type="NCBI Taxonomy" id="2652177"/>
    <lineage>
        <taxon>Bacteria</taxon>
        <taxon>Pseudomonadati</taxon>
        <taxon>Pseudomonadota</taxon>
        <taxon>Betaproteobacteria</taxon>
        <taxon>Burkholderiales</taxon>
        <taxon>Alcaligenaceae</taxon>
        <taxon>Pelistega</taxon>
    </lineage>
</organism>
<reference evidence="3 4" key="1">
    <citation type="submission" date="2020-02" db="EMBL/GenBank/DDBJ databases">
        <title>Pelistega sp. NLN82 were isolated from wild rodents of the Hainan Island.</title>
        <authorList>
            <person name="Niu N."/>
            <person name="Zhou J."/>
        </authorList>
    </citation>
    <scope>NUCLEOTIDE SEQUENCE [LARGE SCALE GENOMIC DNA]</scope>
    <source>
        <strain evidence="3 4">NLN82</strain>
    </source>
</reference>